<gene>
    <name evidence="7" type="ORF">CUNI_LOCUS12955</name>
</gene>
<reference evidence="7" key="1">
    <citation type="submission" date="2021-04" db="EMBL/GenBank/DDBJ databases">
        <authorList>
            <consortium name="Molecular Ecology Group"/>
        </authorList>
    </citation>
    <scope>NUCLEOTIDE SEQUENCE</scope>
</reference>
<evidence type="ECO:0000313" key="7">
    <source>
        <dbReference type="EMBL" id="CAG5127397.1"/>
    </source>
</evidence>
<dbReference type="GO" id="GO:0005637">
    <property type="term" value="C:nuclear inner membrane"/>
    <property type="evidence" value="ECO:0007669"/>
    <property type="project" value="TreeGrafter"/>
</dbReference>
<feature type="transmembrane region" description="Helical" evidence="6">
    <location>
        <begin position="161"/>
        <end position="180"/>
    </location>
</feature>
<evidence type="ECO:0000256" key="1">
    <source>
        <dbReference type="ARBA" id="ARBA00004141"/>
    </source>
</evidence>
<evidence type="ECO:0000256" key="6">
    <source>
        <dbReference type="SAM" id="Phobius"/>
    </source>
</evidence>
<accession>A0A8S3ZCS7</accession>
<feature type="non-terminal residue" evidence="7">
    <location>
        <position position="317"/>
    </location>
</feature>
<feature type="transmembrane region" description="Helical" evidence="6">
    <location>
        <begin position="258"/>
        <end position="286"/>
    </location>
</feature>
<keyword evidence="4 6" id="KW-1133">Transmembrane helix</keyword>
<proteinExistence type="inferred from homology"/>
<protein>
    <recommendedName>
        <fullName evidence="9">Steroid 5-alpha reductase C-terminal domain-containing protein</fullName>
    </recommendedName>
</protein>
<dbReference type="GO" id="GO:0050613">
    <property type="term" value="F:Delta14-sterol reductase activity"/>
    <property type="evidence" value="ECO:0007669"/>
    <property type="project" value="TreeGrafter"/>
</dbReference>
<evidence type="ECO:0000256" key="5">
    <source>
        <dbReference type="ARBA" id="ARBA00023136"/>
    </source>
</evidence>
<dbReference type="AlphaFoldDB" id="A0A8S3ZCS7"/>
<comment type="subcellular location">
    <subcellularLocation>
        <location evidence="1">Membrane</location>
        <topology evidence="1">Multi-pass membrane protein</topology>
    </subcellularLocation>
</comment>
<feature type="transmembrane region" description="Helical" evidence="6">
    <location>
        <begin position="123"/>
        <end position="141"/>
    </location>
</feature>
<evidence type="ECO:0000256" key="2">
    <source>
        <dbReference type="ARBA" id="ARBA00005402"/>
    </source>
</evidence>
<keyword evidence="3 6" id="KW-0812">Transmembrane</keyword>
<evidence type="ECO:0000313" key="8">
    <source>
        <dbReference type="Proteomes" id="UP000678393"/>
    </source>
</evidence>
<dbReference type="PANTHER" id="PTHR21257:SF52">
    <property type="entry name" value="DELTA(14)-STEROL REDUCTASE TM7SF2"/>
    <property type="match status" value="1"/>
</dbReference>
<feature type="transmembrane region" description="Helical" evidence="6">
    <location>
        <begin position="93"/>
        <end position="116"/>
    </location>
</feature>
<dbReference type="PANTHER" id="PTHR21257">
    <property type="entry name" value="DELTA(14)-STEROL REDUCTASE"/>
    <property type="match status" value="1"/>
</dbReference>
<feature type="transmembrane region" description="Helical" evidence="6">
    <location>
        <begin position="192"/>
        <end position="211"/>
    </location>
</feature>
<comment type="similarity">
    <text evidence="2">Belongs to the ERG4/ERG24 family.</text>
</comment>
<dbReference type="PROSITE" id="PS50244">
    <property type="entry name" value="S5A_REDUCTASE"/>
    <property type="match status" value="1"/>
</dbReference>
<dbReference type="Pfam" id="PF01222">
    <property type="entry name" value="ERG4_ERG24"/>
    <property type="match status" value="1"/>
</dbReference>
<dbReference type="Proteomes" id="UP000678393">
    <property type="component" value="Unassembled WGS sequence"/>
</dbReference>
<dbReference type="GO" id="GO:0005789">
    <property type="term" value="C:endoplasmic reticulum membrane"/>
    <property type="evidence" value="ECO:0007669"/>
    <property type="project" value="TreeGrafter"/>
</dbReference>
<organism evidence="7 8">
    <name type="scientific">Candidula unifasciata</name>
    <dbReference type="NCBI Taxonomy" id="100452"/>
    <lineage>
        <taxon>Eukaryota</taxon>
        <taxon>Metazoa</taxon>
        <taxon>Spiralia</taxon>
        <taxon>Lophotrochozoa</taxon>
        <taxon>Mollusca</taxon>
        <taxon>Gastropoda</taxon>
        <taxon>Heterobranchia</taxon>
        <taxon>Euthyneura</taxon>
        <taxon>Panpulmonata</taxon>
        <taxon>Eupulmonata</taxon>
        <taxon>Stylommatophora</taxon>
        <taxon>Helicina</taxon>
        <taxon>Helicoidea</taxon>
        <taxon>Geomitridae</taxon>
        <taxon>Candidula</taxon>
    </lineage>
</organism>
<dbReference type="EMBL" id="CAJHNH020002669">
    <property type="protein sequence ID" value="CAG5127397.1"/>
    <property type="molecule type" value="Genomic_DNA"/>
</dbReference>
<keyword evidence="5 6" id="KW-0472">Membrane</keyword>
<dbReference type="InterPro" id="IPR001171">
    <property type="entry name" value="ERG24_DHCR-like"/>
</dbReference>
<comment type="caution">
    <text evidence="7">The sequence shown here is derived from an EMBL/GenBank/DDBJ whole genome shotgun (WGS) entry which is preliminary data.</text>
</comment>
<feature type="transmembrane region" description="Helical" evidence="6">
    <location>
        <begin position="36"/>
        <end position="60"/>
    </location>
</feature>
<evidence type="ECO:0000256" key="4">
    <source>
        <dbReference type="ARBA" id="ARBA00022989"/>
    </source>
</evidence>
<dbReference type="GO" id="GO:0006695">
    <property type="term" value="P:cholesterol biosynthetic process"/>
    <property type="evidence" value="ECO:0007669"/>
    <property type="project" value="TreeGrafter"/>
</dbReference>
<keyword evidence="8" id="KW-1185">Reference proteome</keyword>
<name>A0A8S3ZCS7_9EUPU</name>
<feature type="transmembrane region" description="Helical" evidence="6">
    <location>
        <begin position="6"/>
        <end position="24"/>
    </location>
</feature>
<evidence type="ECO:0008006" key="9">
    <source>
        <dbReference type="Google" id="ProtNLM"/>
    </source>
</evidence>
<dbReference type="OrthoDB" id="5326588at2759"/>
<evidence type="ECO:0000256" key="3">
    <source>
        <dbReference type="ARBA" id="ARBA00022692"/>
    </source>
</evidence>
<dbReference type="Gene3D" id="1.20.120.1630">
    <property type="match status" value="1"/>
</dbReference>
<sequence length="317" mass="36030">APSLSTGGLALLISSMSLFALAYLKSDYISIVHGEYLRMLVTTTLFCILVSLILFVLNIFEMLPGSSSDLCSLMSFFYGSNTCVHLGHVELKYFFYVHVGLVAWALLDQLIVLNVIVERHITAPVAFLLITQFLYIGHMLLYEKFVKAAPFVLYEGLGFFWLMRVLMYLPFFHSLPLYYAATTEIVLSKPAILADCVFFLFGFVIYISALHQRESFLADPSNFKKMKSIVAQNGRRLLVSGYWGIVQKPDYLGYVIMWTSWTVVCGFSGLSVIVLLVMLATVYMWLRQSSQFKQNMFGGAWTKYTHQVPKQVIPHVF</sequence>